<dbReference type="EMBL" id="UOEA01000066">
    <property type="protein sequence ID" value="VAV84375.1"/>
    <property type="molecule type" value="Genomic_DNA"/>
</dbReference>
<dbReference type="InterPro" id="IPR026588">
    <property type="entry name" value="Choice_anch_A"/>
</dbReference>
<proteinExistence type="predicted"/>
<feature type="domain" description="Ice-binding protein C-terminal" evidence="1">
    <location>
        <begin position="323"/>
        <end position="346"/>
    </location>
</feature>
<evidence type="ECO:0000259" key="1">
    <source>
        <dbReference type="Pfam" id="PF07589"/>
    </source>
</evidence>
<accession>A0A3B0RLI3</accession>
<evidence type="ECO:0000313" key="3">
    <source>
        <dbReference type="EMBL" id="VAV84375.1"/>
    </source>
</evidence>
<name>A0A3B0RLI3_9ZZZZ</name>
<dbReference type="NCBIfam" id="TIGR02595">
    <property type="entry name" value="PEP_CTERM"/>
    <property type="match status" value="1"/>
</dbReference>
<dbReference type="NCBIfam" id="TIGR04215">
    <property type="entry name" value="choice_anch_A"/>
    <property type="match status" value="1"/>
</dbReference>
<sequence>MNIILLKNIKVLPLLFLVILFTTLSATSARAYSIDAPFNYFNVYSLGNIDYYSSDFQGTTGAAGSVNFNNFTLFNMDSHEYALHVGGTYERGAGVDKGSVEVNGNVLLKNGSTIKSDTLNTDLHTDGSVSVSGNPSVYGDVYAAGTIASPIWNGGTRNPGTPYSPVADHTTISNYFKDYSTTIGAMLDTGIVIDSFGQLILNAGSGVNVFSVTTAELLAAYGVKVTGPGDAVVYLNVTGGGAASLDYVTWDYGSFAAGAGSVLLNYTAASSLAFTNGQNVNMLAPFTDINFTNGLLTGNLIAGNLSGNGQINLGHFEHGGTTPVPEPATLLMLGIGGVVLGALRYRNRSKKVA</sequence>
<dbReference type="AlphaFoldDB" id="A0A3B0RLI3"/>
<feature type="domain" description="Choice-of-anchor A" evidence="2">
    <location>
        <begin position="36"/>
        <end position="312"/>
    </location>
</feature>
<dbReference type="Pfam" id="PF20597">
    <property type="entry name" value="pAdhesive_15"/>
    <property type="match status" value="1"/>
</dbReference>
<dbReference type="InterPro" id="IPR013424">
    <property type="entry name" value="Ice-binding_C"/>
</dbReference>
<protein>
    <submittedName>
        <fullName evidence="3">Uncharacterized protein</fullName>
    </submittedName>
</protein>
<gene>
    <name evidence="3" type="ORF">MNBD_DELTA01-565</name>
</gene>
<dbReference type="Pfam" id="PF07589">
    <property type="entry name" value="PEP-CTERM"/>
    <property type="match status" value="1"/>
</dbReference>
<reference evidence="3" key="1">
    <citation type="submission" date="2018-06" db="EMBL/GenBank/DDBJ databases">
        <authorList>
            <person name="Zhirakovskaya E."/>
        </authorList>
    </citation>
    <scope>NUCLEOTIDE SEQUENCE</scope>
</reference>
<evidence type="ECO:0000259" key="2">
    <source>
        <dbReference type="Pfam" id="PF20597"/>
    </source>
</evidence>
<organism evidence="3">
    <name type="scientific">hydrothermal vent metagenome</name>
    <dbReference type="NCBI Taxonomy" id="652676"/>
    <lineage>
        <taxon>unclassified sequences</taxon>
        <taxon>metagenomes</taxon>
        <taxon>ecological metagenomes</taxon>
    </lineage>
</organism>